<feature type="region of interest" description="Disordered" evidence="1">
    <location>
        <begin position="1"/>
        <end position="253"/>
    </location>
</feature>
<comment type="caution">
    <text evidence="2">The sequence shown here is derived from an EMBL/GenBank/DDBJ whole genome shotgun (WGS) entry which is preliminary data.</text>
</comment>
<feature type="compositionally biased region" description="Polar residues" evidence="1">
    <location>
        <begin position="746"/>
        <end position="755"/>
    </location>
</feature>
<dbReference type="Gene3D" id="1.20.58.80">
    <property type="entry name" value="Phosphotransferase system, lactose/cellobiose-type IIA subunit"/>
    <property type="match status" value="1"/>
</dbReference>
<gene>
    <name evidence="2" type="ORF">MKK02DRAFT_45353</name>
</gene>
<dbReference type="SUPFAM" id="SSF116846">
    <property type="entry name" value="MIT domain"/>
    <property type="match status" value="1"/>
</dbReference>
<feature type="compositionally biased region" description="Pro residues" evidence="1">
    <location>
        <begin position="130"/>
        <end position="142"/>
    </location>
</feature>
<protein>
    <recommendedName>
        <fullName evidence="4">MIT domain-containing protein</fullName>
    </recommendedName>
</protein>
<reference evidence="2" key="1">
    <citation type="journal article" date="2022" name="G3 (Bethesda)">
        <title>High quality genome of the basidiomycete yeast Dioszegia hungarica PDD-24b-2 isolated from cloud water.</title>
        <authorList>
            <person name="Jarrige D."/>
            <person name="Haridas S."/>
            <person name="Bleykasten-Grosshans C."/>
            <person name="Joly M."/>
            <person name="Nadalig T."/>
            <person name="Sancelme M."/>
            <person name="Vuilleumier S."/>
            <person name="Grigoriev I.V."/>
            <person name="Amato P."/>
            <person name="Bringel F."/>
        </authorList>
    </citation>
    <scope>NUCLEOTIDE SEQUENCE</scope>
    <source>
        <strain evidence="2">PDD-24b-2</strain>
    </source>
</reference>
<feature type="compositionally biased region" description="Low complexity" evidence="1">
    <location>
        <begin position="625"/>
        <end position="647"/>
    </location>
</feature>
<feature type="compositionally biased region" description="Acidic residues" evidence="1">
    <location>
        <begin position="581"/>
        <end position="593"/>
    </location>
</feature>
<feature type="compositionally biased region" description="Low complexity" evidence="1">
    <location>
        <begin position="359"/>
        <end position="393"/>
    </location>
</feature>
<feature type="compositionally biased region" description="Polar residues" evidence="1">
    <location>
        <begin position="648"/>
        <end position="669"/>
    </location>
</feature>
<feature type="compositionally biased region" description="Low complexity" evidence="1">
    <location>
        <begin position="709"/>
        <end position="722"/>
    </location>
</feature>
<dbReference type="AlphaFoldDB" id="A0AA38HA43"/>
<dbReference type="InterPro" id="IPR036181">
    <property type="entry name" value="MIT_dom_sf"/>
</dbReference>
<evidence type="ECO:0008006" key="4">
    <source>
        <dbReference type="Google" id="ProtNLM"/>
    </source>
</evidence>
<dbReference type="GeneID" id="77732574"/>
<dbReference type="EMBL" id="JAKWFO010000005">
    <property type="protein sequence ID" value="KAI9636648.1"/>
    <property type="molecule type" value="Genomic_DNA"/>
</dbReference>
<feature type="region of interest" description="Disordered" evidence="1">
    <location>
        <begin position="846"/>
        <end position="869"/>
    </location>
</feature>
<evidence type="ECO:0000313" key="2">
    <source>
        <dbReference type="EMBL" id="KAI9636648.1"/>
    </source>
</evidence>
<feature type="compositionally biased region" description="Pro residues" evidence="1">
    <location>
        <begin position="86"/>
        <end position="97"/>
    </location>
</feature>
<evidence type="ECO:0000313" key="3">
    <source>
        <dbReference type="Proteomes" id="UP001164286"/>
    </source>
</evidence>
<feature type="compositionally biased region" description="Low complexity" evidence="1">
    <location>
        <begin position="9"/>
        <end position="32"/>
    </location>
</feature>
<feature type="region of interest" description="Disordered" evidence="1">
    <location>
        <begin position="298"/>
        <end position="317"/>
    </location>
</feature>
<feature type="compositionally biased region" description="Polar residues" evidence="1">
    <location>
        <begin position="33"/>
        <end position="45"/>
    </location>
</feature>
<evidence type="ECO:0000256" key="1">
    <source>
        <dbReference type="SAM" id="MobiDB-lite"/>
    </source>
</evidence>
<name>A0AA38HA43_9TREE</name>
<dbReference type="RefSeq" id="XP_052946425.1">
    <property type="nucleotide sequence ID" value="XM_053093369.1"/>
</dbReference>
<organism evidence="2 3">
    <name type="scientific">Dioszegia hungarica</name>
    <dbReference type="NCBI Taxonomy" id="4972"/>
    <lineage>
        <taxon>Eukaryota</taxon>
        <taxon>Fungi</taxon>
        <taxon>Dikarya</taxon>
        <taxon>Basidiomycota</taxon>
        <taxon>Agaricomycotina</taxon>
        <taxon>Tremellomycetes</taxon>
        <taxon>Tremellales</taxon>
        <taxon>Bulleribasidiaceae</taxon>
        <taxon>Dioszegia</taxon>
    </lineage>
</organism>
<sequence length="1071" mass="112673">MPDTSPTDSAGQSSAPSSFSASSIRDSLSSMSTAPTSQSHHTPMSTVAEGPARSGPQEGESKSRGLGERARGLMGGRFGSIRGQPPAGPPPLPPPPTAAQSGPSRPSVFGRASSRLSSNPLRPTPNTAPSYPPPSSSLPIPPSLSVNTASQPPPAPSASFGRSLSTAPPDPHSWHERKNSGISQRSTGSSISIPPSPSASAPPISPRTSSLASQRSTLANPPMVPNSLPRDRSDQAEGSGTSGSMLPGRRIPSRQLLQTALDLAQRAVEMDQGNDVIGALMAYREAVARLQAVMDRVSEGRKGKDKDKDGKAEQEGRTLRGIHDAYLARIELLQSYENGERDHPDEGLINGFPAPPDSRPSNSRPSTYASLPSESSLPSAASSQQLSLNSSESSGHRSDVPLAPGERTPRPSVDSGLSSDDVNHIGDFMLADQSFEPFSPVKTESGATPQAGDQNTPSRPSSGKRSSSESLTSRSLAPDYGLTSMMAGSTSTVMLNEAPPLSSMLSNPPPRRESLSSTAALGLGHPTSPPKFSDDSMPAAPTPSSTASSEAPSTPNTSRRHRRQMPSVGIEDEVGLTAADGAEDGGEVEEMMDSQERASTAGDGVSRTHSRAGSIDKSLPPLPTDTPTRTASHSRQSSLSRLGQLISDSTSRGTISQRRLSRNSPNLSTLDPGGPPSPSIPSSRSMAFPARSPGNEASFSNVSTGGQGSSSRSRSKSQPGQRPGDTFQAESADNVPPLPNLRNKASFPSQSQQRYSHARMPSDNLAPPGPGSYRSVSPSSLAPYESSGAMSFSGSLISPVPELQPEDHIHRPFHLLRTIHLSMDPDGPGAYLTGAIHIPSSIWMTAPPSSSRSSMRSGQTGSGGGSGPKIAAQDVKVRIMESLLLHLEIIRHTGAPLLDGPREVGYGVPGVAAPRMGGQAVAGIGQELLSALDGLEDEMDTVYKSFVKAGVAVGAWKGKKASTSNRSWGSKVVRSMDKMTSSKAIDSPDKYVDLLASLCSNIQILNDHISMFTGPCTPAYHYIAEPGYRAIEQRLVRSAEFVRVVLVPFVLDDFKQFFYRYLKAGMRYIED</sequence>
<feature type="compositionally biased region" description="Low complexity" evidence="1">
    <location>
        <begin position="849"/>
        <end position="859"/>
    </location>
</feature>
<feature type="compositionally biased region" description="Low complexity" evidence="1">
    <location>
        <begin position="185"/>
        <end position="210"/>
    </location>
</feature>
<feature type="region of interest" description="Disordered" evidence="1">
    <location>
        <begin position="339"/>
        <end position="785"/>
    </location>
</feature>
<feature type="compositionally biased region" description="Low complexity" evidence="1">
    <location>
        <begin position="458"/>
        <end position="475"/>
    </location>
</feature>
<dbReference type="Proteomes" id="UP001164286">
    <property type="component" value="Unassembled WGS sequence"/>
</dbReference>
<proteinExistence type="predicted"/>
<dbReference type="PANTHER" id="PTHR37327">
    <property type="entry name" value="CHROMOSOME 1, WHOLE GENOME SHOTGUN SEQUENCE"/>
    <property type="match status" value="1"/>
</dbReference>
<dbReference type="PANTHER" id="PTHR37327:SF1">
    <property type="entry name" value="MICROTUBULE INTERACTING AND TRANSPORT DOMAIN-CONTAINING PROTEIN"/>
    <property type="match status" value="1"/>
</dbReference>
<feature type="compositionally biased region" description="Basic and acidic residues" evidence="1">
    <location>
        <begin position="59"/>
        <end position="71"/>
    </location>
</feature>
<accession>A0AA38HA43</accession>
<feature type="compositionally biased region" description="Low complexity" evidence="1">
    <location>
        <begin position="536"/>
        <end position="557"/>
    </location>
</feature>
<feature type="compositionally biased region" description="Polar residues" evidence="1">
    <location>
        <begin position="445"/>
        <end position="457"/>
    </location>
</feature>
<keyword evidence="3" id="KW-1185">Reference proteome</keyword>